<keyword evidence="5" id="KW-1015">Disulfide bond</keyword>
<dbReference type="Pfam" id="PF07583">
    <property type="entry name" value="PSCyt2"/>
    <property type="match status" value="1"/>
</dbReference>
<dbReference type="PANTHER" id="PTHR35889">
    <property type="entry name" value="CYCLOINULO-OLIGOSACCHARIDE FRUCTANOTRANSFERASE-RELATED"/>
    <property type="match status" value="1"/>
</dbReference>
<keyword evidence="2 6" id="KW-0479">Metal-binding</keyword>
<dbReference type="KEGG" id="agv:OJF2_74250"/>
<feature type="region of interest" description="Disordered" evidence="7">
    <location>
        <begin position="435"/>
        <end position="458"/>
    </location>
</feature>
<dbReference type="InterPro" id="IPR011444">
    <property type="entry name" value="DUF1549"/>
</dbReference>
<evidence type="ECO:0000313" key="11">
    <source>
        <dbReference type="Proteomes" id="UP000324233"/>
    </source>
</evidence>
<evidence type="ECO:0000256" key="2">
    <source>
        <dbReference type="ARBA" id="ARBA00022723"/>
    </source>
</evidence>
<evidence type="ECO:0000256" key="4">
    <source>
        <dbReference type="ARBA" id="ARBA00023004"/>
    </source>
</evidence>
<dbReference type="InterPro" id="IPR022655">
    <property type="entry name" value="DUF1553"/>
</dbReference>
<evidence type="ECO:0000256" key="1">
    <source>
        <dbReference type="ARBA" id="ARBA00022617"/>
    </source>
</evidence>
<feature type="signal peptide" evidence="8">
    <location>
        <begin position="1"/>
        <end position="23"/>
    </location>
</feature>
<dbReference type="InterPro" id="IPR006558">
    <property type="entry name" value="LamG-like"/>
</dbReference>
<evidence type="ECO:0000256" key="3">
    <source>
        <dbReference type="ARBA" id="ARBA00022729"/>
    </source>
</evidence>
<dbReference type="PROSITE" id="PS51007">
    <property type="entry name" value="CYTC"/>
    <property type="match status" value="1"/>
</dbReference>
<name>A0A5B9WFG8_9BACT</name>
<dbReference type="GO" id="GO:0009055">
    <property type="term" value="F:electron transfer activity"/>
    <property type="evidence" value="ECO:0007669"/>
    <property type="project" value="InterPro"/>
</dbReference>
<dbReference type="Pfam" id="PF13385">
    <property type="entry name" value="Laminin_G_3"/>
    <property type="match status" value="1"/>
</dbReference>
<dbReference type="Proteomes" id="UP000324233">
    <property type="component" value="Chromosome"/>
</dbReference>
<organism evidence="10 11">
    <name type="scientific">Aquisphaera giovannonii</name>
    <dbReference type="NCBI Taxonomy" id="406548"/>
    <lineage>
        <taxon>Bacteria</taxon>
        <taxon>Pseudomonadati</taxon>
        <taxon>Planctomycetota</taxon>
        <taxon>Planctomycetia</taxon>
        <taxon>Isosphaerales</taxon>
        <taxon>Isosphaeraceae</taxon>
        <taxon>Aquisphaera</taxon>
    </lineage>
</organism>
<dbReference type="Pfam" id="PF07587">
    <property type="entry name" value="PSD1"/>
    <property type="match status" value="1"/>
</dbReference>
<dbReference type="AlphaFoldDB" id="A0A5B9WFG8"/>
<evidence type="ECO:0000256" key="6">
    <source>
        <dbReference type="PROSITE-ProRule" id="PRU00433"/>
    </source>
</evidence>
<dbReference type="Pfam" id="PF07635">
    <property type="entry name" value="PSCyt1"/>
    <property type="match status" value="1"/>
</dbReference>
<evidence type="ECO:0000313" key="10">
    <source>
        <dbReference type="EMBL" id="QEH38815.1"/>
    </source>
</evidence>
<keyword evidence="11" id="KW-1185">Reference proteome</keyword>
<keyword evidence="3 8" id="KW-0732">Signal</keyword>
<dbReference type="PANTHER" id="PTHR35889:SF3">
    <property type="entry name" value="F-BOX DOMAIN-CONTAINING PROTEIN"/>
    <property type="match status" value="1"/>
</dbReference>
<dbReference type="InterPro" id="IPR013320">
    <property type="entry name" value="ConA-like_dom_sf"/>
</dbReference>
<dbReference type="GO" id="GO:0046872">
    <property type="term" value="F:metal ion binding"/>
    <property type="evidence" value="ECO:0007669"/>
    <property type="project" value="UniProtKB-KW"/>
</dbReference>
<keyword evidence="1 6" id="KW-0349">Heme</keyword>
<dbReference type="SUPFAM" id="SSF46626">
    <property type="entry name" value="Cytochrome c"/>
    <property type="match status" value="1"/>
</dbReference>
<dbReference type="SUPFAM" id="SSF49899">
    <property type="entry name" value="Concanavalin A-like lectins/glucanases"/>
    <property type="match status" value="1"/>
</dbReference>
<dbReference type="InterPro" id="IPR036909">
    <property type="entry name" value="Cyt_c-like_dom_sf"/>
</dbReference>
<evidence type="ECO:0000256" key="5">
    <source>
        <dbReference type="ARBA" id="ARBA00023157"/>
    </source>
</evidence>
<evidence type="ECO:0000256" key="8">
    <source>
        <dbReference type="SAM" id="SignalP"/>
    </source>
</evidence>
<keyword evidence="4 6" id="KW-0408">Iron</keyword>
<dbReference type="InterPro" id="IPR009056">
    <property type="entry name" value="Cyt_c-like_dom"/>
</dbReference>
<dbReference type="InterPro" id="IPR011429">
    <property type="entry name" value="Cyt_c_Planctomycete-type"/>
</dbReference>
<evidence type="ECO:0000259" key="9">
    <source>
        <dbReference type="PROSITE" id="PS51007"/>
    </source>
</evidence>
<proteinExistence type="predicted"/>
<dbReference type="EMBL" id="CP042997">
    <property type="protein sequence ID" value="QEH38815.1"/>
    <property type="molecule type" value="Genomic_DNA"/>
</dbReference>
<protein>
    <submittedName>
        <fullName evidence="10">Planctomycete cytochrome C</fullName>
    </submittedName>
</protein>
<dbReference type="RefSeq" id="WP_148598214.1">
    <property type="nucleotide sequence ID" value="NZ_CP042997.1"/>
</dbReference>
<gene>
    <name evidence="10" type="ORF">OJF2_74250</name>
</gene>
<accession>A0A5B9WFG8</accession>
<dbReference type="OrthoDB" id="127107at2"/>
<feature type="chain" id="PRO_5022666868" evidence="8">
    <location>
        <begin position="24"/>
        <end position="1032"/>
    </location>
</feature>
<reference evidence="10 11" key="1">
    <citation type="submission" date="2019-08" db="EMBL/GenBank/DDBJ databases">
        <title>Deep-cultivation of Planctomycetes and their phenomic and genomic characterization uncovers novel biology.</title>
        <authorList>
            <person name="Wiegand S."/>
            <person name="Jogler M."/>
            <person name="Boedeker C."/>
            <person name="Pinto D."/>
            <person name="Vollmers J."/>
            <person name="Rivas-Marin E."/>
            <person name="Kohn T."/>
            <person name="Peeters S.H."/>
            <person name="Heuer A."/>
            <person name="Rast P."/>
            <person name="Oberbeckmann S."/>
            <person name="Bunk B."/>
            <person name="Jeske O."/>
            <person name="Meyerdierks A."/>
            <person name="Storesund J.E."/>
            <person name="Kallscheuer N."/>
            <person name="Luecker S."/>
            <person name="Lage O.M."/>
            <person name="Pohl T."/>
            <person name="Merkel B.J."/>
            <person name="Hornburger P."/>
            <person name="Mueller R.-W."/>
            <person name="Bruemmer F."/>
            <person name="Labrenz M."/>
            <person name="Spormann A.M."/>
            <person name="Op den Camp H."/>
            <person name="Overmann J."/>
            <person name="Amann R."/>
            <person name="Jetten M.S.M."/>
            <person name="Mascher T."/>
            <person name="Medema M.H."/>
            <person name="Devos D.P."/>
            <person name="Kaster A.-K."/>
            <person name="Ovreas L."/>
            <person name="Rohde M."/>
            <person name="Galperin M.Y."/>
            <person name="Jogler C."/>
        </authorList>
    </citation>
    <scope>NUCLEOTIDE SEQUENCE [LARGE SCALE GENOMIC DNA]</scope>
    <source>
        <strain evidence="10 11">OJF2</strain>
    </source>
</reference>
<dbReference type="Gene3D" id="2.60.120.200">
    <property type="match status" value="1"/>
</dbReference>
<dbReference type="Gene3D" id="1.10.760.10">
    <property type="entry name" value="Cytochrome c-like domain"/>
    <property type="match status" value="1"/>
</dbReference>
<feature type="domain" description="Cytochrome c" evidence="9">
    <location>
        <begin position="21"/>
        <end position="214"/>
    </location>
</feature>
<dbReference type="GO" id="GO:0020037">
    <property type="term" value="F:heme binding"/>
    <property type="evidence" value="ECO:0007669"/>
    <property type="project" value="InterPro"/>
</dbReference>
<evidence type="ECO:0000256" key="7">
    <source>
        <dbReference type="SAM" id="MobiDB-lite"/>
    </source>
</evidence>
<dbReference type="SMART" id="SM00560">
    <property type="entry name" value="LamGL"/>
    <property type="match status" value="1"/>
</dbReference>
<sequence length="1032" mass="113332" precursor="true">MSRTTIPPALLAIALLAAPAARAADSPAIRYNRDIRPILAENCFACHGPDSASRKGDLRLDRREAAVEAGAITPGDPDGSELIARIASDDRTQLMPPASSHKTLTPQQKDLLARWIKAGAEYQAHWSLIPPVRPAPPKVKDEAWVRNPIDRFVLAKLEEAGLRPAPEADRRTLIRRLSLDLTGLPPEPAEVERFARDASPDAYARLVDHLLDSPRWGEHRARYWLDAARYADTHGYHFDNYREMYSYRDWVIDAFNRNMPFDRFTVEQLAGDLLPDRTLDQLIASGFNRCNATTNEGGTIAEENLANYTRDRTETFAQVWLGLTAGCAVCHDHKFDPLPQRDFYELSAFFNNSTQGAYDGNVKDTPPVIAVPAAADRARYQALKPRAADLKGQIERRSAQALPELEAWLKAQDRDALASLAPEGGRRLVVGLEARTGQGGRGGPKGTTPARPAFESADAGDFERDRPFAYGAWIRIDRGGQYGSVLARMDNRGGGYRGWDLWVEGDKVAAHLVHSWADDAAKVVSREGVPMKTWIHVFVTYDGSSKASGLKLYIDGRPAATDVAADTLKGTIRTGVPLKIGQRHAGQGLDAVAISDVRIHDRAIGDAEVAGIAAAGRALDLRDDPAGPRAEALRDGLLAWWTDARDARSRGLKAELARVEEELDAIRSRGTVAHVMEEKPGPATAYVLFRGEYDKRRDAVTAGTPDVLPPMPADLPRNRLGLARWLLRPENPLTARVTVNRFWQEVFGSGLVATAGDFGVSGELPSHPELLDWLAVEFRESGWDVKRLFRLIANSSAYRQAGVATPEKLEKDPQGRLLSRGPRFRLDGEVVRDYALAAGGLLSAKVGGPSVRPYQPDGVWEAVAMPESNTKSYRADAGEGLHRRSLYTFWKRSAPPASLEVFNAPSREVCTVRRERTNTPLQALVTLNDPQFVEAARGLALLALALPSADPEARVSLLAERLLARPLRPEEMAVVRASVDRLAAFYRSHPEDATKLLAVGELRPPAGVDPPTLAAWTMLANEMMNLDEVLNK</sequence>